<dbReference type="OrthoDB" id="10515760at2759"/>
<proteinExistence type="predicted"/>
<accession>A0A4P9YWR6</accession>
<dbReference type="Gene3D" id="3.10.20.90">
    <property type="entry name" value="Phosphatidylinositol 3-kinase Catalytic Subunit, Chain A, domain 1"/>
    <property type="match status" value="1"/>
</dbReference>
<name>A0A4P9YWR6_9FUNG</name>
<dbReference type="EMBL" id="KZ990560">
    <property type="protein sequence ID" value="RKP23942.1"/>
    <property type="molecule type" value="Genomic_DNA"/>
</dbReference>
<gene>
    <name evidence="11" type="ORF">SYNPS1DRAFT_23965</name>
</gene>
<keyword evidence="5" id="KW-0418">Kinase</keyword>
<dbReference type="Pfam" id="PF12202">
    <property type="entry name" value="OSR1_C"/>
    <property type="match status" value="1"/>
</dbReference>
<feature type="non-terminal residue" evidence="11">
    <location>
        <position position="1"/>
    </location>
</feature>
<dbReference type="EC" id="2.7.11.1" evidence="1"/>
<comment type="catalytic activity">
    <reaction evidence="7">
        <text>L-threonyl-[protein] + ATP = O-phospho-L-threonyl-[protein] + ADP + H(+)</text>
        <dbReference type="Rhea" id="RHEA:46608"/>
        <dbReference type="Rhea" id="RHEA-COMP:11060"/>
        <dbReference type="Rhea" id="RHEA-COMP:11605"/>
        <dbReference type="ChEBI" id="CHEBI:15378"/>
        <dbReference type="ChEBI" id="CHEBI:30013"/>
        <dbReference type="ChEBI" id="CHEBI:30616"/>
        <dbReference type="ChEBI" id="CHEBI:61977"/>
        <dbReference type="ChEBI" id="CHEBI:456216"/>
        <dbReference type="EC" id="2.7.11.1"/>
    </reaction>
</comment>
<feature type="compositionally biased region" description="Low complexity" evidence="9">
    <location>
        <begin position="388"/>
        <end position="399"/>
    </location>
</feature>
<dbReference type="GO" id="GO:0005524">
    <property type="term" value="F:ATP binding"/>
    <property type="evidence" value="ECO:0007669"/>
    <property type="project" value="UniProtKB-KW"/>
</dbReference>
<evidence type="ECO:0000256" key="2">
    <source>
        <dbReference type="ARBA" id="ARBA00022527"/>
    </source>
</evidence>
<reference evidence="12" key="1">
    <citation type="journal article" date="2018" name="Nat. Microbiol.">
        <title>Leveraging single-cell genomics to expand the fungal tree of life.</title>
        <authorList>
            <person name="Ahrendt S.R."/>
            <person name="Quandt C.A."/>
            <person name="Ciobanu D."/>
            <person name="Clum A."/>
            <person name="Salamov A."/>
            <person name="Andreopoulos B."/>
            <person name="Cheng J.F."/>
            <person name="Woyke T."/>
            <person name="Pelin A."/>
            <person name="Henrissat B."/>
            <person name="Reynolds N.K."/>
            <person name="Benny G.L."/>
            <person name="Smith M.E."/>
            <person name="James T.Y."/>
            <person name="Grigoriev I.V."/>
        </authorList>
    </citation>
    <scope>NUCLEOTIDE SEQUENCE [LARGE SCALE GENOMIC DNA]</scope>
    <source>
        <strain evidence="12">Benny S71-1</strain>
    </source>
</reference>
<keyword evidence="4" id="KW-0547">Nucleotide-binding</keyword>
<feature type="region of interest" description="Disordered" evidence="9">
    <location>
        <begin position="181"/>
        <end position="250"/>
    </location>
</feature>
<evidence type="ECO:0000256" key="7">
    <source>
        <dbReference type="ARBA" id="ARBA00047899"/>
    </source>
</evidence>
<protein>
    <recommendedName>
        <fullName evidence="1">non-specific serine/threonine protein kinase</fullName>
        <ecNumber evidence="1">2.7.11.1</ecNumber>
    </recommendedName>
</protein>
<feature type="compositionally biased region" description="Basic residues" evidence="9">
    <location>
        <begin position="429"/>
        <end position="438"/>
    </location>
</feature>
<evidence type="ECO:0000313" key="11">
    <source>
        <dbReference type="EMBL" id="RKP23942.1"/>
    </source>
</evidence>
<evidence type="ECO:0000256" key="1">
    <source>
        <dbReference type="ARBA" id="ARBA00012513"/>
    </source>
</evidence>
<dbReference type="AlphaFoldDB" id="A0A4P9YWR6"/>
<dbReference type="InterPro" id="IPR024678">
    <property type="entry name" value="Kinase_OSR1/WNK_CCT"/>
</dbReference>
<evidence type="ECO:0000256" key="4">
    <source>
        <dbReference type="ARBA" id="ARBA00022741"/>
    </source>
</evidence>
<evidence type="ECO:0000259" key="10">
    <source>
        <dbReference type="Pfam" id="PF12202"/>
    </source>
</evidence>
<organism evidence="11 12">
    <name type="scientific">Syncephalis pseudoplumigaleata</name>
    <dbReference type="NCBI Taxonomy" id="1712513"/>
    <lineage>
        <taxon>Eukaryota</taxon>
        <taxon>Fungi</taxon>
        <taxon>Fungi incertae sedis</taxon>
        <taxon>Zoopagomycota</taxon>
        <taxon>Zoopagomycotina</taxon>
        <taxon>Zoopagomycetes</taxon>
        <taxon>Zoopagales</taxon>
        <taxon>Piptocephalidaceae</taxon>
        <taxon>Syncephalis</taxon>
    </lineage>
</organism>
<keyword evidence="6" id="KW-0067">ATP-binding</keyword>
<keyword evidence="3" id="KW-0808">Transferase</keyword>
<evidence type="ECO:0000256" key="3">
    <source>
        <dbReference type="ARBA" id="ARBA00022679"/>
    </source>
</evidence>
<feature type="domain" description="Serine/threonine-protein kinase OSR1/WNK CCT" evidence="10">
    <location>
        <begin position="68"/>
        <end position="109"/>
    </location>
</feature>
<feature type="compositionally biased region" description="Polar residues" evidence="9">
    <location>
        <begin position="13"/>
        <end position="31"/>
    </location>
</feature>
<feature type="region of interest" description="Disordered" evidence="9">
    <location>
        <begin position="374"/>
        <end position="443"/>
    </location>
</feature>
<feature type="compositionally biased region" description="Low complexity" evidence="9">
    <location>
        <begin position="222"/>
        <end position="239"/>
    </location>
</feature>
<sequence length="513" mass="54761">PAITSTLAAASLQAGVQPTTPSRSENTSVSGVATPAPTHGQVDFVKRIDANTLLLKMISRRPGETKHKCIKFPFILDQDTPEDVVNEMVREQVLDEDDRDLAVCNIRCAVERGQAVSELAISTAMVGSHNSSESGVLMSSSCSSLVGMRRSSSGRSQPDDVQAQLARYHAYQQIVSPALAAMSGTPSSPGHYAPSMLGSPHPQQPQLYQPSHGSPYARHELSSSFPSPTPLSTSLSDTDGYTSPLSLLRPRGRSYAGDASAYHHGMHGIDHLPSNASHHASSVYAANDLAERFFGTRRDRTPSTPSDVYADYRDTSAPVSRRPSMHSQQGIATIAAAKVKQMAAASASNRPGLQQQQQHGYEPAMLHVARVRGASFASSPRSDHGDLTTDGATTATGDTSMISPLFGSPRLDDGASAVSPGDTKEKAKQVPHHSHHPSHPSSTTGFAEVLVARLPSTAGIGVIVDPMGEGDATSTEEMARTHMVEWEQLVQDLREKRMADRSTPFTDPNSHQP</sequence>
<feature type="region of interest" description="Disordered" evidence="9">
    <location>
        <begin position="13"/>
        <end position="36"/>
    </location>
</feature>
<evidence type="ECO:0000256" key="5">
    <source>
        <dbReference type="ARBA" id="ARBA00022777"/>
    </source>
</evidence>
<keyword evidence="12" id="KW-1185">Reference proteome</keyword>
<dbReference type="GO" id="GO:0004674">
    <property type="term" value="F:protein serine/threonine kinase activity"/>
    <property type="evidence" value="ECO:0007669"/>
    <property type="project" value="UniProtKB-KW"/>
</dbReference>
<evidence type="ECO:0000256" key="8">
    <source>
        <dbReference type="ARBA" id="ARBA00048679"/>
    </source>
</evidence>
<evidence type="ECO:0000313" key="12">
    <source>
        <dbReference type="Proteomes" id="UP000278143"/>
    </source>
</evidence>
<comment type="catalytic activity">
    <reaction evidence="8">
        <text>L-seryl-[protein] + ATP = O-phospho-L-seryl-[protein] + ADP + H(+)</text>
        <dbReference type="Rhea" id="RHEA:17989"/>
        <dbReference type="Rhea" id="RHEA-COMP:9863"/>
        <dbReference type="Rhea" id="RHEA-COMP:11604"/>
        <dbReference type="ChEBI" id="CHEBI:15378"/>
        <dbReference type="ChEBI" id="CHEBI:29999"/>
        <dbReference type="ChEBI" id="CHEBI:30616"/>
        <dbReference type="ChEBI" id="CHEBI:83421"/>
        <dbReference type="ChEBI" id="CHEBI:456216"/>
        <dbReference type="EC" id="2.7.11.1"/>
    </reaction>
</comment>
<keyword evidence="2" id="KW-0723">Serine/threonine-protein kinase</keyword>
<evidence type="ECO:0000256" key="6">
    <source>
        <dbReference type="ARBA" id="ARBA00022840"/>
    </source>
</evidence>
<evidence type="ECO:0000256" key="9">
    <source>
        <dbReference type="SAM" id="MobiDB-lite"/>
    </source>
</evidence>
<dbReference type="Proteomes" id="UP000278143">
    <property type="component" value="Unassembled WGS sequence"/>
</dbReference>